<dbReference type="AlphaFoldDB" id="A0A6D2C4X4"/>
<organism evidence="1 2">
    <name type="scientific">Helicobacter bilis</name>
    <dbReference type="NCBI Taxonomy" id="37372"/>
    <lineage>
        <taxon>Bacteria</taxon>
        <taxon>Pseudomonadati</taxon>
        <taxon>Campylobacterota</taxon>
        <taxon>Epsilonproteobacteria</taxon>
        <taxon>Campylobacterales</taxon>
        <taxon>Helicobacteraceae</taxon>
        <taxon>Helicobacter</taxon>
    </lineage>
</organism>
<proteinExistence type="predicted"/>
<dbReference type="EMBL" id="JRPH02000020">
    <property type="protein sequence ID" value="TLE04055.1"/>
    <property type="molecule type" value="Genomic_DNA"/>
</dbReference>
<dbReference type="GeneID" id="60657826"/>
<evidence type="ECO:0000313" key="2">
    <source>
        <dbReference type="Proteomes" id="UP000029870"/>
    </source>
</evidence>
<accession>A0A6D2C4X4</accession>
<name>A0A6D2C4X4_9HELI</name>
<sequence length="69" mass="8055">MSENLVYFSKECKQPSNKYARNRVIKAYLMGKSTKNTKEPTQNLEYRNCGRRSLVPQIQVRYSSSLHIA</sequence>
<reference evidence="1 2" key="1">
    <citation type="journal article" date="2014" name="Genome Announc.">
        <title>Draft genome sequences of eight enterohepatic helicobacter species isolated from both laboratory and wild rodents.</title>
        <authorList>
            <person name="Sheh A."/>
            <person name="Shen Z."/>
            <person name="Fox J.G."/>
        </authorList>
    </citation>
    <scope>NUCLEOTIDE SEQUENCE [LARGE SCALE GENOMIC DNA]</scope>
    <source>
        <strain evidence="1 2">Missouri</strain>
    </source>
</reference>
<evidence type="ECO:0000313" key="1">
    <source>
        <dbReference type="EMBL" id="TLE04055.1"/>
    </source>
</evidence>
<protein>
    <submittedName>
        <fullName evidence="1">Uncharacterized protein</fullName>
    </submittedName>
</protein>
<dbReference type="RefSeq" id="WP_138160848.1">
    <property type="nucleotide sequence ID" value="NZ_CAOUIW010000059.1"/>
</dbReference>
<gene>
    <name evidence="1" type="ORF">LS77_007040</name>
</gene>
<dbReference type="Proteomes" id="UP000029870">
    <property type="component" value="Unassembled WGS sequence"/>
</dbReference>
<comment type="caution">
    <text evidence="1">The sequence shown here is derived from an EMBL/GenBank/DDBJ whole genome shotgun (WGS) entry which is preliminary data.</text>
</comment>